<reference evidence="1" key="1">
    <citation type="submission" date="2023-03" db="EMBL/GenBank/DDBJ databases">
        <title>Massive genome expansion in bonnet fungi (Mycena s.s.) driven by repeated elements and novel gene families across ecological guilds.</title>
        <authorList>
            <consortium name="Lawrence Berkeley National Laboratory"/>
            <person name="Harder C.B."/>
            <person name="Miyauchi S."/>
            <person name="Viragh M."/>
            <person name="Kuo A."/>
            <person name="Thoen E."/>
            <person name="Andreopoulos B."/>
            <person name="Lu D."/>
            <person name="Skrede I."/>
            <person name="Drula E."/>
            <person name="Henrissat B."/>
            <person name="Morin E."/>
            <person name="Kohler A."/>
            <person name="Barry K."/>
            <person name="LaButti K."/>
            <person name="Morin E."/>
            <person name="Salamov A."/>
            <person name="Lipzen A."/>
            <person name="Mereny Z."/>
            <person name="Hegedus B."/>
            <person name="Baldrian P."/>
            <person name="Stursova M."/>
            <person name="Weitz H."/>
            <person name="Taylor A."/>
            <person name="Grigoriev I.V."/>
            <person name="Nagy L.G."/>
            <person name="Martin F."/>
            <person name="Kauserud H."/>
        </authorList>
    </citation>
    <scope>NUCLEOTIDE SEQUENCE</scope>
    <source>
        <strain evidence="1">CBHHK002</strain>
    </source>
</reference>
<evidence type="ECO:0000313" key="2">
    <source>
        <dbReference type="Proteomes" id="UP001218218"/>
    </source>
</evidence>
<dbReference type="AlphaFoldDB" id="A0AAD6ZW16"/>
<organism evidence="1 2">
    <name type="scientific">Mycena albidolilacea</name>
    <dbReference type="NCBI Taxonomy" id="1033008"/>
    <lineage>
        <taxon>Eukaryota</taxon>
        <taxon>Fungi</taxon>
        <taxon>Dikarya</taxon>
        <taxon>Basidiomycota</taxon>
        <taxon>Agaricomycotina</taxon>
        <taxon>Agaricomycetes</taxon>
        <taxon>Agaricomycetidae</taxon>
        <taxon>Agaricales</taxon>
        <taxon>Marasmiineae</taxon>
        <taxon>Mycenaceae</taxon>
        <taxon>Mycena</taxon>
    </lineage>
</organism>
<comment type="caution">
    <text evidence="1">The sequence shown here is derived from an EMBL/GenBank/DDBJ whole genome shotgun (WGS) entry which is preliminary data.</text>
</comment>
<proteinExistence type="predicted"/>
<dbReference type="SUPFAM" id="SSF52047">
    <property type="entry name" value="RNI-like"/>
    <property type="match status" value="1"/>
</dbReference>
<dbReference type="InterPro" id="IPR032675">
    <property type="entry name" value="LRR_dom_sf"/>
</dbReference>
<evidence type="ECO:0000313" key="1">
    <source>
        <dbReference type="EMBL" id="KAJ7342741.1"/>
    </source>
</evidence>
<gene>
    <name evidence="1" type="ORF">DFH08DRAFT_1011103</name>
</gene>
<name>A0AAD6ZW16_9AGAR</name>
<accession>A0AAD6ZW16</accession>
<dbReference type="EMBL" id="JARIHO010000024">
    <property type="protein sequence ID" value="KAJ7342741.1"/>
    <property type="molecule type" value="Genomic_DNA"/>
</dbReference>
<protein>
    <recommendedName>
        <fullName evidence="3">F-box domain-containing protein</fullName>
    </recommendedName>
</protein>
<dbReference type="Gene3D" id="3.80.10.10">
    <property type="entry name" value="Ribonuclease Inhibitor"/>
    <property type="match status" value="1"/>
</dbReference>
<keyword evidence="2" id="KW-1185">Reference proteome</keyword>
<evidence type="ECO:0008006" key="3">
    <source>
        <dbReference type="Google" id="ProtNLM"/>
    </source>
</evidence>
<sequence length="267" mass="29649">MFMEAMIPHCSQWKDVHLTLPLSAVRRYHPRCSVASLRQPIPPRVDLPFAQLTTLRIGNTGTDHTIAILQRCPSLLDLSCSYTRAGSQSISYLPVELRFLRSLTAADKHILAFLTDIDADALESLISRSLCDLRFLCVQVYQTDGAAHSKSLLRFTTSVAHLKLEGEGIESQMQVFQNADVLPRLKYLEICDSVGILPGLIHDYRLLTNLLRMRQEHGILQSFELSLGPIAPVPPAHAMTAFHAVAAAGLQVRVTQDEAVLLDTRTT</sequence>
<dbReference type="Proteomes" id="UP001218218">
    <property type="component" value="Unassembled WGS sequence"/>
</dbReference>